<dbReference type="InterPro" id="IPR002213">
    <property type="entry name" value="UDP_glucos_trans"/>
</dbReference>
<evidence type="ECO:0000259" key="5">
    <source>
        <dbReference type="Pfam" id="PF21036"/>
    </source>
</evidence>
<evidence type="ECO:0000256" key="3">
    <source>
        <dbReference type="ARBA" id="ARBA00022679"/>
    </source>
</evidence>
<gene>
    <name evidence="6" type="ORF">SAMN02787118_12370</name>
</gene>
<accession>A0A1I2T8B8</accession>
<dbReference type="EMBL" id="FONR01000023">
    <property type="protein sequence ID" value="SFG58551.1"/>
    <property type="molecule type" value="Genomic_DNA"/>
</dbReference>
<dbReference type="InterPro" id="IPR048284">
    <property type="entry name" value="EryCIII-like_N"/>
</dbReference>
<dbReference type="PANTHER" id="PTHR48050:SF13">
    <property type="entry name" value="STEROL 3-BETA-GLUCOSYLTRANSFERASE UGT80A2"/>
    <property type="match status" value="1"/>
</dbReference>
<dbReference type="PANTHER" id="PTHR48050">
    <property type="entry name" value="STEROL 3-BETA-GLUCOSYLTRANSFERASE"/>
    <property type="match status" value="1"/>
</dbReference>
<dbReference type="Gene3D" id="3.40.50.2000">
    <property type="entry name" value="Glycogen Phosphorylase B"/>
    <property type="match status" value="2"/>
</dbReference>
<feature type="domain" description="Erythromycin biosynthesis protein CIII-like N-terminal" evidence="5">
    <location>
        <begin position="23"/>
        <end position="196"/>
    </location>
</feature>
<dbReference type="CDD" id="cd03784">
    <property type="entry name" value="GT1_Gtf-like"/>
    <property type="match status" value="1"/>
</dbReference>
<dbReference type="Pfam" id="PF06722">
    <property type="entry name" value="EryCIII-like_C"/>
    <property type="match status" value="1"/>
</dbReference>
<proteinExistence type="inferred from homology"/>
<evidence type="ECO:0000313" key="7">
    <source>
        <dbReference type="Proteomes" id="UP000181942"/>
    </source>
</evidence>
<evidence type="ECO:0000313" key="6">
    <source>
        <dbReference type="EMBL" id="SFG58551.1"/>
    </source>
</evidence>
<dbReference type="OrthoDB" id="3863369at2"/>
<keyword evidence="3 6" id="KW-0808">Transferase</keyword>
<organism evidence="6 7">
    <name type="scientific">Streptomyces mirabilis</name>
    <dbReference type="NCBI Taxonomy" id="68239"/>
    <lineage>
        <taxon>Bacteria</taxon>
        <taxon>Bacillati</taxon>
        <taxon>Actinomycetota</taxon>
        <taxon>Actinomycetes</taxon>
        <taxon>Kitasatosporales</taxon>
        <taxon>Streptomycetaceae</taxon>
        <taxon>Streptomyces</taxon>
    </lineage>
</organism>
<dbReference type="SUPFAM" id="SSF53756">
    <property type="entry name" value="UDP-Glycosyltransferase/glycogen phosphorylase"/>
    <property type="match status" value="1"/>
</dbReference>
<dbReference type="Proteomes" id="UP000181942">
    <property type="component" value="Unassembled WGS sequence"/>
</dbReference>
<protein>
    <submittedName>
        <fullName evidence="6">Glycosyltransferase, MGT family</fullName>
    </submittedName>
</protein>
<sequence>MRILFASAGNFGHVYPLLPLAKAARAAGHEVAFATGEQLHPALRAAGLEPVAAGRSVPEAFMEAVRGSAGLEHGEGDGDLGAQDVPPEVLADLHVKVFGSVLPRWVAADLAPVLAGGSFDLVVYEALNPGAAFAAHLAGVPAVAHGVGVMTMGPEEARIQEELLATAADLGVHVPGGQLLALARTYIDICPPSLQDRGFLAAPLPRIEQRPVAYGEPGELPAAIRDADGPFVYLTLGTALGSVDVLRTVIEGLLPLEVPVLVATGPVVDVADLGELPERVVAAAWVAQPEALKRAALVVQHGGAGTTLAALAAGLPQLILPQGADGPANAAAVRDAGAGEAVYAADLTAGAVTAQARRILGDETYRDAARKVATEIASMPAPTETATRLPQFTT</sequence>
<reference evidence="6 7" key="1">
    <citation type="submission" date="2016-10" db="EMBL/GenBank/DDBJ databases">
        <authorList>
            <person name="de Groot N.N."/>
        </authorList>
    </citation>
    <scope>NUCLEOTIDE SEQUENCE [LARGE SCALE GENOMIC DNA]</scope>
    <source>
        <strain evidence="6 7">OK461</strain>
    </source>
</reference>
<dbReference type="GO" id="GO:0017000">
    <property type="term" value="P:antibiotic biosynthetic process"/>
    <property type="evidence" value="ECO:0007669"/>
    <property type="project" value="UniProtKB-ARBA"/>
</dbReference>
<keyword evidence="2" id="KW-0328">Glycosyltransferase</keyword>
<dbReference type="GO" id="GO:0016758">
    <property type="term" value="F:hexosyltransferase activity"/>
    <property type="evidence" value="ECO:0007669"/>
    <property type="project" value="UniProtKB-ARBA"/>
</dbReference>
<dbReference type="AlphaFoldDB" id="A0A1I2T8B8"/>
<dbReference type="RefSeq" id="WP_075032250.1">
    <property type="nucleotide sequence ID" value="NZ_FONR01000023.1"/>
</dbReference>
<dbReference type="InterPro" id="IPR010610">
    <property type="entry name" value="EryCIII-like_C"/>
</dbReference>
<feature type="domain" description="Erythromycin biosynthesis protein CIII-like C-terminal" evidence="4">
    <location>
        <begin position="268"/>
        <end position="389"/>
    </location>
</feature>
<dbReference type="Pfam" id="PF21036">
    <property type="entry name" value="EryCIII-like_N"/>
    <property type="match status" value="1"/>
</dbReference>
<evidence type="ECO:0000256" key="2">
    <source>
        <dbReference type="ARBA" id="ARBA00022676"/>
    </source>
</evidence>
<evidence type="ECO:0000256" key="1">
    <source>
        <dbReference type="ARBA" id="ARBA00006962"/>
    </source>
</evidence>
<dbReference type="InterPro" id="IPR050426">
    <property type="entry name" value="Glycosyltransferase_28"/>
</dbReference>
<name>A0A1I2T8B8_9ACTN</name>
<evidence type="ECO:0000259" key="4">
    <source>
        <dbReference type="Pfam" id="PF06722"/>
    </source>
</evidence>
<dbReference type="GO" id="GO:0008194">
    <property type="term" value="F:UDP-glycosyltransferase activity"/>
    <property type="evidence" value="ECO:0007669"/>
    <property type="project" value="InterPro"/>
</dbReference>
<comment type="similarity">
    <text evidence="1">Belongs to the glycosyltransferase 28 family.</text>
</comment>